<sequence>MKQQQVRLKSFLGRTVAKSDVERRENYWRLIGKRGRIIDAREHYGGRVLVLFEDNLDDYGLENHNPVKNSLWILLTDLVFER</sequence>
<protein>
    <submittedName>
        <fullName evidence="1">Uncharacterized protein</fullName>
    </submittedName>
</protein>
<name>A0A7L4ZZS5_9BACT</name>
<dbReference type="AlphaFoldDB" id="A0A7L4ZZS5"/>
<dbReference type="EMBL" id="VTWU01000002">
    <property type="protein sequence ID" value="KAA9338548.1"/>
    <property type="molecule type" value="Genomic_DNA"/>
</dbReference>
<organism evidence="1 2">
    <name type="scientific">Hymenobacter busanensis</name>
    <dbReference type="NCBI Taxonomy" id="2607656"/>
    <lineage>
        <taxon>Bacteria</taxon>
        <taxon>Pseudomonadati</taxon>
        <taxon>Bacteroidota</taxon>
        <taxon>Cytophagia</taxon>
        <taxon>Cytophagales</taxon>
        <taxon>Hymenobacteraceae</taxon>
        <taxon>Hymenobacter</taxon>
    </lineage>
</organism>
<accession>A0A7L4ZZS5</accession>
<proteinExistence type="predicted"/>
<reference evidence="1 2" key="1">
    <citation type="submission" date="2019-09" db="EMBL/GenBank/DDBJ databases">
        <title>Genome sequence of Hymenobacter sp. M3.</title>
        <authorList>
            <person name="Srinivasan S."/>
        </authorList>
    </citation>
    <scope>NUCLEOTIDE SEQUENCE [LARGE SCALE GENOMIC DNA]</scope>
    <source>
        <strain evidence="1 2">M3</strain>
    </source>
</reference>
<dbReference type="RefSeq" id="WP_151078097.1">
    <property type="nucleotide sequence ID" value="NZ_CP047647.1"/>
</dbReference>
<comment type="caution">
    <text evidence="1">The sequence shown here is derived from an EMBL/GenBank/DDBJ whole genome shotgun (WGS) entry which is preliminary data.</text>
</comment>
<keyword evidence="2" id="KW-1185">Reference proteome</keyword>
<evidence type="ECO:0000313" key="1">
    <source>
        <dbReference type="EMBL" id="KAA9338548.1"/>
    </source>
</evidence>
<gene>
    <name evidence="1" type="ORF">F0P96_06865</name>
</gene>
<dbReference type="Proteomes" id="UP000326380">
    <property type="component" value="Unassembled WGS sequence"/>
</dbReference>
<evidence type="ECO:0000313" key="2">
    <source>
        <dbReference type="Proteomes" id="UP000326380"/>
    </source>
</evidence>